<gene>
    <name evidence="2" type="primary">20203727</name>
    <name evidence="1" type="ORF">HELRODRAFT_171638</name>
</gene>
<dbReference type="AlphaFoldDB" id="T1F4H8"/>
<evidence type="ECO:0000313" key="1">
    <source>
        <dbReference type="EMBL" id="ESO05279.1"/>
    </source>
</evidence>
<evidence type="ECO:0000313" key="2">
    <source>
        <dbReference type="EnsemblMetazoa" id="HelroP171638"/>
    </source>
</evidence>
<reference evidence="3" key="1">
    <citation type="submission" date="2012-12" db="EMBL/GenBank/DDBJ databases">
        <authorList>
            <person name="Hellsten U."/>
            <person name="Grimwood J."/>
            <person name="Chapman J.A."/>
            <person name="Shapiro H."/>
            <person name="Aerts A."/>
            <person name="Otillar R.P."/>
            <person name="Terry A.Y."/>
            <person name="Boore J.L."/>
            <person name="Simakov O."/>
            <person name="Marletaz F."/>
            <person name="Cho S.-J."/>
            <person name="Edsinger-Gonzales E."/>
            <person name="Havlak P."/>
            <person name="Kuo D.-H."/>
            <person name="Larsson T."/>
            <person name="Lv J."/>
            <person name="Arendt D."/>
            <person name="Savage R."/>
            <person name="Osoegawa K."/>
            <person name="de Jong P."/>
            <person name="Lindberg D.R."/>
            <person name="Seaver E.C."/>
            <person name="Weisblat D.A."/>
            <person name="Putnam N.H."/>
            <person name="Grigoriev I.V."/>
            <person name="Rokhsar D.S."/>
        </authorList>
    </citation>
    <scope>NUCLEOTIDE SEQUENCE</scope>
</reference>
<dbReference type="InParanoid" id="T1F4H8"/>
<name>T1F4H8_HELRO</name>
<dbReference type="GeneID" id="20203727"/>
<accession>T1F4H8</accession>
<dbReference type="EnsemblMetazoa" id="HelroT171638">
    <property type="protein sequence ID" value="HelroP171638"/>
    <property type="gene ID" value="HelroG171638"/>
</dbReference>
<organism evidence="2 3">
    <name type="scientific">Helobdella robusta</name>
    <name type="common">Californian leech</name>
    <dbReference type="NCBI Taxonomy" id="6412"/>
    <lineage>
        <taxon>Eukaryota</taxon>
        <taxon>Metazoa</taxon>
        <taxon>Spiralia</taxon>
        <taxon>Lophotrochozoa</taxon>
        <taxon>Annelida</taxon>
        <taxon>Clitellata</taxon>
        <taxon>Hirudinea</taxon>
        <taxon>Rhynchobdellida</taxon>
        <taxon>Glossiphoniidae</taxon>
        <taxon>Helobdella</taxon>
    </lineage>
</organism>
<dbReference type="EMBL" id="AMQM01003909">
    <property type="status" value="NOT_ANNOTATED_CDS"/>
    <property type="molecule type" value="Genomic_DNA"/>
</dbReference>
<reference evidence="1 3" key="2">
    <citation type="journal article" date="2013" name="Nature">
        <title>Insights into bilaterian evolution from three spiralian genomes.</title>
        <authorList>
            <person name="Simakov O."/>
            <person name="Marletaz F."/>
            <person name="Cho S.J."/>
            <person name="Edsinger-Gonzales E."/>
            <person name="Havlak P."/>
            <person name="Hellsten U."/>
            <person name="Kuo D.H."/>
            <person name="Larsson T."/>
            <person name="Lv J."/>
            <person name="Arendt D."/>
            <person name="Savage R."/>
            <person name="Osoegawa K."/>
            <person name="de Jong P."/>
            <person name="Grimwood J."/>
            <person name="Chapman J.A."/>
            <person name="Shapiro H."/>
            <person name="Aerts A."/>
            <person name="Otillar R.P."/>
            <person name="Terry A.Y."/>
            <person name="Boore J.L."/>
            <person name="Grigoriev I.V."/>
            <person name="Lindberg D.R."/>
            <person name="Seaver E.C."/>
            <person name="Weisblat D.A."/>
            <person name="Putnam N.H."/>
            <person name="Rokhsar D.S."/>
        </authorList>
    </citation>
    <scope>NUCLEOTIDE SEQUENCE</scope>
</reference>
<proteinExistence type="predicted"/>
<dbReference type="RefSeq" id="XP_009016594.1">
    <property type="nucleotide sequence ID" value="XM_009018346.1"/>
</dbReference>
<protein>
    <submittedName>
        <fullName evidence="1 2">Uncharacterized protein</fullName>
    </submittedName>
</protein>
<evidence type="ECO:0000313" key="3">
    <source>
        <dbReference type="Proteomes" id="UP000015101"/>
    </source>
</evidence>
<reference evidence="2" key="3">
    <citation type="submission" date="2015-06" db="UniProtKB">
        <authorList>
            <consortium name="EnsemblMetazoa"/>
        </authorList>
    </citation>
    <scope>IDENTIFICATION</scope>
</reference>
<dbReference type="EMBL" id="KB096365">
    <property type="protein sequence ID" value="ESO05279.1"/>
    <property type="molecule type" value="Genomic_DNA"/>
</dbReference>
<keyword evidence="3" id="KW-1185">Reference proteome</keyword>
<dbReference type="Proteomes" id="UP000015101">
    <property type="component" value="Unassembled WGS sequence"/>
</dbReference>
<dbReference type="HOGENOM" id="CLU_2280402_0_0_1"/>
<sequence>MIMKKLRRNVGNCHLMDMLTFDCALQCTYRLRSTWDSSFYQTNISSYLQQKSLRHKLPVIKSAPLPRFMSIHSACQPNLTACNFSRIKGPNKFKINLWRGHP</sequence>
<dbReference type="CTD" id="20203727"/>
<dbReference type="KEGG" id="hro:HELRODRAFT_171638"/>